<reference evidence="2 3" key="1">
    <citation type="journal article" date="2019" name="New Phytol.">
        <title>Comparative genomics reveals unique wood-decay strategies and fruiting body development in the Schizophyllaceae.</title>
        <authorList>
            <person name="Almasi E."/>
            <person name="Sahu N."/>
            <person name="Krizsan K."/>
            <person name="Balint B."/>
            <person name="Kovacs G.M."/>
            <person name="Kiss B."/>
            <person name="Cseklye J."/>
            <person name="Drula E."/>
            <person name="Henrissat B."/>
            <person name="Nagy I."/>
            <person name="Chovatia M."/>
            <person name="Adam C."/>
            <person name="LaButti K."/>
            <person name="Lipzen A."/>
            <person name="Riley R."/>
            <person name="Grigoriev I.V."/>
            <person name="Nagy L.G."/>
        </authorList>
    </citation>
    <scope>NUCLEOTIDE SEQUENCE [LARGE SCALE GENOMIC DNA]</scope>
    <source>
        <strain evidence="2 3">NL-1724</strain>
    </source>
</reference>
<feature type="compositionally biased region" description="Basic and acidic residues" evidence="1">
    <location>
        <begin position="308"/>
        <end position="322"/>
    </location>
</feature>
<evidence type="ECO:0008006" key="4">
    <source>
        <dbReference type="Google" id="ProtNLM"/>
    </source>
</evidence>
<feature type="compositionally biased region" description="Basic and acidic residues" evidence="1">
    <location>
        <begin position="291"/>
        <end position="301"/>
    </location>
</feature>
<protein>
    <recommendedName>
        <fullName evidence="4">Protein kinase domain-containing protein</fullName>
    </recommendedName>
</protein>
<dbReference type="AlphaFoldDB" id="A0A550CQV4"/>
<sequence>MPQQPLIGERPGVSICFHGTDVGVILRPIKYGFKGIDANTFHTLPNARLITAPPRVGGKRLPFEKYSTCLSEWKSTSSLVFYAEAVRPDRAAPRQRFALKVAFHVEEPSSGGGQLKDGFRKEALTYRWHLSKIQGVAVPKHYGVWYGRTSWGATVACAIMEWGGHPYDCRVVDPQLTRPDRRTKVMQALKAVHDAGLQHNNLIPDTSLHFLYDLVEEKASIVDFSNAEKHKCMLRMEMKAYTTPPLPHIFGCDELWDLATTIGFFGQGPFDGPNADPEVLAMYAAVARQDQEKMVRRKEQQRPSGGAKDQRGGSEKENAVAS</sequence>
<dbReference type="EMBL" id="VDMD01000003">
    <property type="protein sequence ID" value="TRM67176.1"/>
    <property type="molecule type" value="Genomic_DNA"/>
</dbReference>
<evidence type="ECO:0000256" key="1">
    <source>
        <dbReference type="SAM" id="MobiDB-lite"/>
    </source>
</evidence>
<accession>A0A550CQV4</accession>
<dbReference type="Proteomes" id="UP000320762">
    <property type="component" value="Unassembled WGS sequence"/>
</dbReference>
<gene>
    <name evidence="2" type="ORF">BD626DRAFT_426999</name>
</gene>
<proteinExistence type="predicted"/>
<evidence type="ECO:0000313" key="3">
    <source>
        <dbReference type="Proteomes" id="UP000320762"/>
    </source>
</evidence>
<dbReference type="OrthoDB" id="2824516at2759"/>
<feature type="region of interest" description="Disordered" evidence="1">
    <location>
        <begin position="291"/>
        <end position="322"/>
    </location>
</feature>
<keyword evidence="3" id="KW-1185">Reference proteome</keyword>
<comment type="caution">
    <text evidence="2">The sequence shown here is derived from an EMBL/GenBank/DDBJ whole genome shotgun (WGS) entry which is preliminary data.</text>
</comment>
<evidence type="ECO:0000313" key="2">
    <source>
        <dbReference type="EMBL" id="TRM67176.1"/>
    </source>
</evidence>
<name>A0A550CQV4_9AGAR</name>
<organism evidence="2 3">
    <name type="scientific">Schizophyllum amplum</name>
    <dbReference type="NCBI Taxonomy" id="97359"/>
    <lineage>
        <taxon>Eukaryota</taxon>
        <taxon>Fungi</taxon>
        <taxon>Dikarya</taxon>
        <taxon>Basidiomycota</taxon>
        <taxon>Agaricomycotina</taxon>
        <taxon>Agaricomycetes</taxon>
        <taxon>Agaricomycetidae</taxon>
        <taxon>Agaricales</taxon>
        <taxon>Schizophyllaceae</taxon>
        <taxon>Schizophyllum</taxon>
    </lineage>
</organism>